<dbReference type="PANTHER" id="PTHR22683">
    <property type="entry name" value="SPORULATION PROTEIN RELATED"/>
    <property type="match status" value="1"/>
</dbReference>
<organism evidence="2 3">
    <name type="scientific">Rahnella laticis</name>
    <dbReference type="NCBI Taxonomy" id="2787622"/>
    <lineage>
        <taxon>Bacteria</taxon>
        <taxon>Pseudomonadati</taxon>
        <taxon>Pseudomonadota</taxon>
        <taxon>Gammaproteobacteria</taxon>
        <taxon>Enterobacterales</taxon>
        <taxon>Yersiniaceae</taxon>
        <taxon>Rahnella</taxon>
    </lineage>
</organism>
<evidence type="ECO:0000313" key="3">
    <source>
        <dbReference type="Proteomes" id="UP000636811"/>
    </source>
</evidence>
<protein>
    <recommendedName>
        <fullName evidence="1">FtsK gamma domain-containing protein</fullName>
    </recommendedName>
</protein>
<dbReference type="Proteomes" id="UP000636811">
    <property type="component" value="Unassembled WGS sequence"/>
</dbReference>
<proteinExistence type="predicted"/>
<evidence type="ECO:0000313" key="2">
    <source>
        <dbReference type="EMBL" id="MBF7978072.1"/>
    </source>
</evidence>
<dbReference type="InterPro" id="IPR050206">
    <property type="entry name" value="FtsK/SpoIIIE/SftA"/>
</dbReference>
<dbReference type="SMART" id="SM00843">
    <property type="entry name" value="Ftsk_gamma"/>
    <property type="match status" value="1"/>
</dbReference>
<dbReference type="InterPro" id="IPR036388">
    <property type="entry name" value="WH-like_DNA-bd_sf"/>
</dbReference>
<sequence>MKTICDQDEYCTCPACRDELYPQAESRVIESGNPNISFLEREFKIGYGRAARLIKSMEEEGIVSPHDFKGVRKVLVKEQPHE</sequence>
<feature type="domain" description="FtsK gamma" evidence="1">
    <location>
        <begin position="14"/>
        <end position="79"/>
    </location>
</feature>
<dbReference type="PANTHER" id="PTHR22683:SF41">
    <property type="entry name" value="DNA TRANSLOCASE FTSK"/>
    <property type="match status" value="1"/>
</dbReference>
<gene>
    <name evidence="2" type="ORF">IV433_01460</name>
</gene>
<accession>A0ABS0DZ28</accession>
<comment type="caution">
    <text evidence="2">The sequence shown here is derived from an EMBL/GenBank/DDBJ whole genome shotgun (WGS) entry which is preliminary data.</text>
</comment>
<dbReference type="SUPFAM" id="SSF46785">
    <property type="entry name" value="Winged helix' DNA-binding domain"/>
    <property type="match status" value="1"/>
</dbReference>
<reference evidence="2 3" key="1">
    <citation type="submission" date="2020-11" db="EMBL/GenBank/DDBJ databases">
        <title>Taxonomic investigation of Rahnella strains.</title>
        <authorList>
            <person name="Lee S.D."/>
        </authorList>
    </citation>
    <scope>NUCLEOTIDE SEQUENCE [LARGE SCALE GENOMIC DNA]</scope>
    <source>
        <strain evidence="2 3">SAP-17</strain>
    </source>
</reference>
<dbReference type="EMBL" id="JADOBI010000001">
    <property type="protein sequence ID" value="MBF7978072.1"/>
    <property type="molecule type" value="Genomic_DNA"/>
</dbReference>
<dbReference type="InterPro" id="IPR036390">
    <property type="entry name" value="WH_DNA-bd_sf"/>
</dbReference>
<dbReference type="Gene3D" id="1.10.10.10">
    <property type="entry name" value="Winged helix-like DNA-binding domain superfamily/Winged helix DNA-binding domain"/>
    <property type="match status" value="1"/>
</dbReference>
<dbReference type="RefSeq" id="WP_195812734.1">
    <property type="nucleotide sequence ID" value="NZ_JADOBI010000001.1"/>
</dbReference>
<dbReference type="InterPro" id="IPR018541">
    <property type="entry name" value="Ftsk_gamma"/>
</dbReference>
<dbReference type="Pfam" id="PF09397">
    <property type="entry name" value="FtsK_gamma"/>
    <property type="match status" value="1"/>
</dbReference>
<name>A0ABS0DZ28_9GAMM</name>
<keyword evidence="3" id="KW-1185">Reference proteome</keyword>
<evidence type="ECO:0000259" key="1">
    <source>
        <dbReference type="SMART" id="SM00843"/>
    </source>
</evidence>